<evidence type="ECO:0000313" key="6">
    <source>
        <dbReference type="Proteomes" id="UP000760860"/>
    </source>
</evidence>
<evidence type="ECO:0000313" key="2">
    <source>
        <dbReference type="EMBL" id="KAG2845288.1"/>
    </source>
</evidence>
<feature type="compositionally biased region" description="Basic and acidic residues" evidence="1">
    <location>
        <begin position="54"/>
        <end position="64"/>
    </location>
</feature>
<dbReference type="Proteomes" id="UP000760860">
    <property type="component" value="Unassembled WGS sequence"/>
</dbReference>
<evidence type="ECO:0000313" key="5">
    <source>
        <dbReference type="EMBL" id="KAG3212168.1"/>
    </source>
</evidence>
<dbReference type="Proteomes" id="UP000735874">
    <property type="component" value="Unassembled WGS sequence"/>
</dbReference>
<organism evidence="5 6">
    <name type="scientific">Phytophthora cactorum</name>
    <dbReference type="NCBI Taxonomy" id="29920"/>
    <lineage>
        <taxon>Eukaryota</taxon>
        <taxon>Sar</taxon>
        <taxon>Stramenopiles</taxon>
        <taxon>Oomycota</taxon>
        <taxon>Peronosporomycetes</taxon>
        <taxon>Peronosporales</taxon>
        <taxon>Peronosporaceae</taxon>
        <taxon>Phytophthora</taxon>
    </lineage>
</organism>
<sequence length="75" mass="8176">MADSEVAITDVGTAAPTAEGCVGEIGPCGDGQLRERQRLRAIESCLWRRESFVQEGDRQGERNGEILQRGQASWA</sequence>
<evidence type="ECO:0000256" key="1">
    <source>
        <dbReference type="SAM" id="MobiDB-lite"/>
    </source>
</evidence>
<protein>
    <submittedName>
        <fullName evidence="5">Uncharacterized protein</fullName>
    </submittedName>
</protein>
<gene>
    <name evidence="2" type="ORF">PC113_g18220</name>
    <name evidence="3" type="ORF">PC117_g19478</name>
    <name evidence="4" type="ORF">PC118_g14850</name>
    <name evidence="5" type="ORF">PC129_g16868</name>
</gene>
<dbReference type="EMBL" id="RCML01000556">
    <property type="protein sequence ID" value="KAG2973891.1"/>
    <property type="molecule type" value="Genomic_DNA"/>
</dbReference>
<comment type="caution">
    <text evidence="5">The sequence shown here is derived from an EMBL/GenBank/DDBJ whole genome shotgun (WGS) entry which is preliminary data.</text>
</comment>
<feature type="region of interest" description="Disordered" evidence="1">
    <location>
        <begin position="54"/>
        <end position="75"/>
    </location>
</feature>
<dbReference type="EMBL" id="RCMK01000850">
    <property type="protein sequence ID" value="KAG2910183.1"/>
    <property type="molecule type" value="Genomic_DNA"/>
</dbReference>
<evidence type="ECO:0000313" key="3">
    <source>
        <dbReference type="EMBL" id="KAG2910183.1"/>
    </source>
</evidence>
<dbReference type="Proteomes" id="UP000736787">
    <property type="component" value="Unassembled WGS sequence"/>
</dbReference>
<name>A0A8T1HJL7_9STRA</name>
<proteinExistence type="predicted"/>
<dbReference type="EMBL" id="RCMV01000869">
    <property type="protein sequence ID" value="KAG3212168.1"/>
    <property type="molecule type" value="Genomic_DNA"/>
</dbReference>
<accession>A0A8T1HJL7</accession>
<dbReference type="AlphaFoldDB" id="A0A8T1HJL7"/>
<dbReference type="Proteomes" id="UP000697107">
    <property type="component" value="Unassembled WGS sequence"/>
</dbReference>
<reference evidence="5" key="1">
    <citation type="submission" date="2018-05" db="EMBL/GenBank/DDBJ databases">
        <title>Effector identification in a new, highly contiguous assembly of the strawberry crown rot pathogen Phytophthora cactorum.</title>
        <authorList>
            <person name="Armitage A.D."/>
            <person name="Nellist C.F."/>
            <person name="Bates H."/>
            <person name="Vickerstaff R.J."/>
            <person name="Harrison R.J."/>
        </authorList>
    </citation>
    <scope>NUCLEOTIDE SEQUENCE</scope>
    <source>
        <strain evidence="2">15-7</strain>
        <strain evidence="3">4040</strain>
        <strain evidence="4">P415</strain>
        <strain evidence="5">P421</strain>
    </source>
</reference>
<evidence type="ECO:0000313" key="4">
    <source>
        <dbReference type="EMBL" id="KAG2973891.1"/>
    </source>
</evidence>
<dbReference type="EMBL" id="RCMG01000841">
    <property type="protein sequence ID" value="KAG2845288.1"/>
    <property type="molecule type" value="Genomic_DNA"/>
</dbReference>